<evidence type="ECO:0000259" key="12">
    <source>
        <dbReference type="PROSITE" id="PS50893"/>
    </source>
</evidence>
<dbReference type="PANTHER" id="PTHR24223">
    <property type="entry name" value="ATP-BINDING CASSETTE SUB-FAMILY C"/>
    <property type="match status" value="1"/>
</dbReference>
<gene>
    <name evidence="13" type="ORF">RAG0_12806</name>
</gene>
<dbReference type="GO" id="GO:0005886">
    <property type="term" value="C:plasma membrane"/>
    <property type="evidence" value="ECO:0007669"/>
    <property type="project" value="UniProtKB-SubCell"/>
</dbReference>
<evidence type="ECO:0000256" key="5">
    <source>
        <dbReference type="ARBA" id="ARBA00022692"/>
    </source>
</evidence>
<dbReference type="EMBL" id="FJUX01000094">
    <property type="protein sequence ID" value="CZT07287.1"/>
    <property type="molecule type" value="Genomic_DNA"/>
</dbReference>
<feature type="transmembrane region" description="Helical" evidence="11">
    <location>
        <begin position="933"/>
        <end position="954"/>
    </location>
</feature>
<feature type="transmembrane region" description="Helical" evidence="11">
    <location>
        <begin position="288"/>
        <end position="307"/>
    </location>
</feature>
<dbReference type="SUPFAM" id="SSF90123">
    <property type="entry name" value="ABC transporter transmembrane region"/>
    <property type="match status" value="1"/>
</dbReference>
<keyword evidence="8 11" id="KW-1133">Transmembrane helix</keyword>
<evidence type="ECO:0000256" key="6">
    <source>
        <dbReference type="ARBA" id="ARBA00022741"/>
    </source>
</evidence>
<feature type="domain" description="ABC transporter" evidence="12">
    <location>
        <begin position="597"/>
        <end position="823"/>
    </location>
</feature>
<dbReference type="PROSITE" id="PS50893">
    <property type="entry name" value="ABC_TRANSPORTER_2"/>
    <property type="match status" value="2"/>
</dbReference>
<protein>
    <submittedName>
        <fullName evidence="13">Related to multidrug resistance protein</fullName>
    </submittedName>
</protein>
<dbReference type="GO" id="GO:0016887">
    <property type="term" value="F:ATP hydrolysis activity"/>
    <property type="evidence" value="ECO:0007669"/>
    <property type="project" value="InterPro"/>
</dbReference>
<dbReference type="GO" id="GO:0005524">
    <property type="term" value="F:ATP binding"/>
    <property type="evidence" value="ECO:0007669"/>
    <property type="project" value="UniProtKB-KW"/>
</dbReference>
<keyword evidence="9 11" id="KW-0472">Membrane</keyword>
<keyword evidence="4" id="KW-1003">Cell membrane</keyword>
<proteinExistence type="inferred from homology"/>
<keyword evidence="3" id="KW-0813">Transport</keyword>
<evidence type="ECO:0000256" key="11">
    <source>
        <dbReference type="SAM" id="Phobius"/>
    </source>
</evidence>
<evidence type="ECO:0000256" key="10">
    <source>
        <dbReference type="ARBA" id="ARBA00023180"/>
    </source>
</evidence>
<dbReference type="Proteomes" id="UP000178912">
    <property type="component" value="Unassembled WGS sequence"/>
</dbReference>
<feature type="domain" description="ABC transporter" evidence="12">
    <location>
        <begin position="1027"/>
        <end position="1258"/>
    </location>
</feature>
<comment type="similarity">
    <text evidence="2">Belongs to the ABC transporter superfamily. ABCC family. Conjugate transporter (TC 3.A.1.208) subfamily.</text>
</comment>
<dbReference type="InterPro" id="IPR017871">
    <property type="entry name" value="ABC_transporter-like_CS"/>
</dbReference>
<sequence length="1259" mass="137488">MNNEIDACGFSADDVFGPAVASCAGRFDFTLQFEQIFFCAVPSATFILISAGHFGYLLRQTARIKHGTAWLLRSAKQVLILAFTAAQLTLVVLWNIPSNAPTRISLAASTLSLVSGLTLSILSYLEHTRSVQPSAVLNIYLIISVLLDIPQSRTLWLRTGNTTVVAVFTAGLVLKATVLSLEMVEKRHILSKPYSEYPSEALSGVLNKMVFWWINSLLLRGFSARLEMDDLFGLDKKLSYAHIGPKFQHSWKAAAKTLSPHALLWASIRCFWVKMLTLVPGKTNAGRALIGATVLIYLGMALMTGALRHNVYRLITTVRGGLVGSIYEATLKSDSATASGSSALTLMSTNVERTAAGFEVLDRLWAGPIEIGLAIYLLNSQVGLAFVTPVAITLKTVFVFISVSMRKISSTAQKVWLKAIERRVAATASTLFKMKGIKMAGLSGCVEKILQDYRIAELKDSTNFRYVLSAAMTVASMSQSVTPFLTLLTYVFIMRSKEGINLSPAVSFTALSNVSLLSNPIQEIAKAVPQVAAAVTSFQRIQTYICACDEASVDKPGLAQDTDTLTNSRINTGEDELDIITVPPPIDDGNKAALLVMKDADFSFAPRSQPILHGLSISIQPGTWTVITGPIGCGKSALLLALLSELHCHRGTIYRLPDLSMAYCAQEPWLPKLTIRQIVLGQTDFDESWYYTILHACLLDFDMEDLPAGDGTMVGSNGVSLSGGQRQRISLARALYSRNSLLILDDIMSGLDPKMEQAIAEKVLSKNGLLRRDGTTAVLATHSFRYASEADHVILMAIGGVFLDQGLSSHVVAVIDRADQIDVKHHRDVVDLHSPPSQLVEKSAATEISARPVPMVNEEQQLGRVMKAERSRQTGDVTLYMYYFNSLGWGSTIALGILMCGYAAFLKFPSVWVQWWSEAETSDPGVHSNLYRWLNFVLDVMVAAIAIIIMTLAIQLEATSAGALGVSLVDILSFSRDLNYLIRTWTDLETSLGAISRVRSFKAETPCEHLPDENSTPPAQWPCEGHVRIEGLTSSYRSGLDSVLRNASLVTPSGSKVGICGRTGSGKSTFLLTLLRMAEIEDGDVVVDGISLLTIARTIVRQRIFIMPQELILLAGTISYNVDPFSEHPDEAILSALTEVGIRDTISAHGGLESPAEKNPLSRGQQQLFCLARTILSKSRLVLLDEITSNVDAATEARMMDVVNRKLSGRTILAVAHHLRTIRDFDMIIVLDQGKIIESGSPDKLLQQPSTFRAMWETQ</sequence>
<keyword evidence="6" id="KW-0547">Nucleotide-binding</keyword>
<dbReference type="PROSITE" id="PS00211">
    <property type="entry name" value="ABC_TRANSPORTER_1"/>
    <property type="match status" value="1"/>
</dbReference>
<dbReference type="Gene3D" id="1.20.1560.10">
    <property type="entry name" value="ABC transporter type 1, transmembrane domain"/>
    <property type="match status" value="2"/>
</dbReference>
<dbReference type="InterPro" id="IPR056227">
    <property type="entry name" value="TMD0_ABC"/>
</dbReference>
<dbReference type="Pfam" id="PF00005">
    <property type="entry name" value="ABC_tran"/>
    <property type="match status" value="2"/>
</dbReference>
<dbReference type="Pfam" id="PF24357">
    <property type="entry name" value="TMD0_ABC"/>
    <property type="match status" value="1"/>
</dbReference>
<dbReference type="Gene3D" id="3.40.50.300">
    <property type="entry name" value="P-loop containing nucleotide triphosphate hydrolases"/>
    <property type="match status" value="2"/>
</dbReference>
<evidence type="ECO:0000256" key="2">
    <source>
        <dbReference type="ARBA" id="ARBA00009726"/>
    </source>
</evidence>
<dbReference type="OrthoDB" id="6500128at2759"/>
<organism evidence="13 14">
    <name type="scientific">Rhynchosporium agropyri</name>
    <dbReference type="NCBI Taxonomy" id="914238"/>
    <lineage>
        <taxon>Eukaryota</taxon>
        <taxon>Fungi</taxon>
        <taxon>Dikarya</taxon>
        <taxon>Ascomycota</taxon>
        <taxon>Pezizomycotina</taxon>
        <taxon>Leotiomycetes</taxon>
        <taxon>Helotiales</taxon>
        <taxon>Ploettnerulaceae</taxon>
        <taxon>Rhynchosporium</taxon>
    </lineage>
</organism>
<dbReference type="InterPro" id="IPR003593">
    <property type="entry name" value="AAA+_ATPase"/>
</dbReference>
<feature type="transmembrane region" description="Helical" evidence="11">
    <location>
        <begin position="880"/>
        <end position="905"/>
    </location>
</feature>
<dbReference type="InterPro" id="IPR027417">
    <property type="entry name" value="P-loop_NTPase"/>
</dbReference>
<name>A0A1E1L9X2_9HELO</name>
<keyword evidence="14" id="KW-1185">Reference proteome</keyword>
<feature type="transmembrane region" description="Helical" evidence="11">
    <location>
        <begin position="103"/>
        <end position="125"/>
    </location>
</feature>
<dbReference type="InterPro" id="IPR003439">
    <property type="entry name" value="ABC_transporter-like_ATP-bd"/>
</dbReference>
<feature type="transmembrane region" description="Helical" evidence="11">
    <location>
        <begin position="382"/>
        <end position="403"/>
    </location>
</feature>
<keyword evidence="10" id="KW-0325">Glycoprotein</keyword>
<evidence type="ECO:0000256" key="1">
    <source>
        <dbReference type="ARBA" id="ARBA00004651"/>
    </source>
</evidence>
<evidence type="ECO:0000256" key="8">
    <source>
        <dbReference type="ARBA" id="ARBA00022989"/>
    </source>
</evidence>
<evidence type="ECO:0000256" key="9">
    <source>
        <dbReference type="ARBA" id="ARBA00023136"/>
    </source>
</evidence>
<dbReference type="AlphaFoldDB" id="A0A1E1L9X2"/>
<dbReference type="PANTHER" id="PTHR24223:SF399">
    <property type="entry name" value="ABC TRANSPORTER ATNG"/>
    <property type="match status" value="1"/>
</dbReference>
<evidence type="ECO:0000256" key="7">
    <source>
        <dbReference type="ARBA" id="ARBA00022840"/>
    </source>
</evidence>
<keyword evidence="5 11" id="KW-0812">Transmembrane</keyword>
<dbReference type="SUPFAM" id="SSF52540">
    <property type="entry name" value="P-loop containing nucleoside triphosphate hydrolases"/>
    <property type="match status" value="2"/>
</dbReference>
<accession>A0A1E1L9X2</accession>
<dbReference type="SMART" id="SM00382">
    <property type="entry name" value="AAA"/>
    <property type="match status" value="2"/>
</dbReference>
<comment type="subcellular location">
    <subcellularLocation>
        <location evidence="1">Cell membrane</location>
        <topology evidence="1">Multi-pass membrane protein</topology>
    </subcellularLocation>
</comment>
<evidence type="ECO:0000256" key="3">
    <source>
        <dbReference type="ARBA" id="ARBA00022448"/>
    </source>
</evidence>
<keyword evidence="7" id="KW-0067">ATP-binding</keyword>
<dbReference type="GO" id="GO:0042626">
    <property type="term" value="F:ATPase-coupled transmembrane transporter activity"/>
    <property type="evidence" value="ECO:0007669"/>
    <property type="project" value="TreeGrafter"/>
</dbReference>
<feature type="transmembrane region" description="Helical" evidence="11">
    <location>
        <begin position="35"/>
        <end position="58"/>
    </location>
</feature>
<evidence type="ECO:0000313" key="13">
    <source>
        <dbReference type="EMBL" id="CZT07287.1"/>
    </source>
</evidence>
<dbReference type="CDD" id="cd03244">
    <property type="entry name" value="ABCC_MRP_domain2"/>
    <property type="match status" value="1"/>
</dbReference>
<feature type="transmembrane region" description="Helical" evidence="11">
    <location>
        <begin position="162"/>
        <end position="184"/>
    </location>
</feature>
<feature type="transmembrane region" description="Helical" evidence="11">
    <location>
        <begin position="466"/>
        <end position="493"/>
    </location>
</feature>
<feature type="transmembrane region" description="Helical" evidence="11">
    <location>
        <begin position="78"/>
        <end position="97"/>
    </location>
</feature>
<dbReference type="InterPro" id="IPR036640">
    <property type="entry name" value="ABC1_TM_sf"/>
</dbReference>
<dbReference type="InterPro" id="IPR050173">
    <property type="entry name" value="ABC_transporter_C-like"/>
</dbReference>
<evidence type="ECO:0000256" key="4">
    <source>
        <dbReference type="ARBA" id="ARBA00022475"/>
    </source>
</evidence>
<evidence type="ECO:0000313" key="14">
    <source>
        <dbReference type="Proteomes" id="UP000178912"/>
    </source>
</evidence>
<reference evidence="14" key="1">
    <citation type="submission" date="2016-03" db="EMBL/GenBank/DDBJ databases">
        <authorList>
            <person name="Guldener U."/>
        </authorList>
    </citation>
    <scope>NUCLEOTIDE SEQUENCE [LARGE SCALE GENOMIC DNA]</scope>
    <source>
        <strain evidence="14">04CH-RAC-A.6.1</strain>
    </source>
</reference>
<dbReference type="FunFam" id="3.40.50.300:FF:002145">
    <property type="entry name" value="ABC transporter (MsbA subfamily)"/>
    <property type="match status" value="1"/>
</dbReference>